<accession>A0A382QQQ6</accession>
<protein>
    <recommendedName>
        <fullName evidence="1">Fungal lipase-type domain-containing protein</fullName>
    </recommendedName>
</protein>
<dbReference type="Gene3D" id="3.40.50.1820">
    <property type="entry name" value="alpha/beta hydrolase"/>
    <property type="match status" value="1"/>
</dbReference>
<dbReference type="Pfam" id="PF01764">
    <property type="entry name" value="Lipase_3"/>
    <property type="match status" value="1"/>
</dbReference>
<reference evidence="2" key="1">
    <citation type="submission" date="2018-05" db="EMBL/GenBank/DDBJ databases">
        <authorList>
            <person name="Lanie J.A."/>
            <person name="Ng W.-L."/>
            <person name="Kazmierczak K.M."/>
            <person name="Andrzejewski T.M."/>
            <person name="Davidsen T.M."/>
            <person name="Wayne K.J."/>
            <person name="Tettelin H."/>
            <person name="Glass J.I."/>
            <person name="Rusch D."/>
            <person name="Podicherti R."/>
            <person name="Tsui H.-C.T."/>
            <person name="Winkler M.E."/>
        </authorList>
    </citation>
    <scope>NUCLEOTIDE SEQUENCE</scope>
</reference>
<dbReference type="InterPro" id="IPR029058">
    <property type="entry name" value="AB_hydrolase_fold"/>
</dbReference>
<dbReference type="SUPFAM" id="SSF53474">
    <property type="entry name" value="alpha/beta-Hydrolases"/>
    <property type="match status" value="1"/>
</dbReference>
<dbReference type="InterPro" id="IPR002921">
    <property type="entry name" value="Fungal_lipase-type"/>
</dbReference>
<evidence type="ECO:0000313" key="2">
    <source>
        <dbReference type="EMBL" id="SVC87277.1"/>
    </source>
</evidence>
<name>A0A382QQQ6_9ZZZZ</name>
<proteinExistence type="predicted"/>
<dbReference type="AlphaFoldDB" id="A0A382QQQ6"/>
<gene>
    <name evidence="2" type="ORF">METZ01_LOCUS340131</name>
</gene>
<dbReference type="EMBL" id="UINC01115909">
    <property type="protein sequence ID" value="SVC87277.1"/>
    <property type="molecule type" value="Genomic_DNA"/>
</dbReference>
<organism evidence="2">
    <name type="scientific">marine metagenome</name>
    <dbReference type="NCBI Taxonomy" id="408172"/>
    <lineage>
        <taxon>unclassified sequences</taxon>
        <taxon>metagenomes</taxon>
        <taxon>ecological metagenomes</taxon>
    </lineage>
</organism>
<sequence>MIRSLLGLGLLIGCIPANLAALQKSVDQQTAPKGTEAAFSHFDPQSAVFDLGNAYLSAVALQAAAGDLDMLTRGGFQHVVQVDGEQTGDKAVIAANQDLLLILFRAEREDVATLWDDLQEGFSDGDGWECEGCRIQVGGVEAINDLWGTLTETLNNYRRPGQAVWLSGHGLGGSLAVLAAFRLAKDGVPVQGVYTFGQP</sequence>
<evidence type="ECO:0000259" key="1">
    <source>
        <dbReference type="Pfam" id="PF01764"/>
    </source>
</evidence>
<dbReference type="GO" id="GO:0006629">
    <property type="term" value="P:lipid metabolic process"/>
    <property type="evidence" value="ECO:0007669"/>
    <property type="project" value="InterPro"/>
</dbReference>
<feature type="non-terminal residue" evidence="2">
    <location>
        <position position="199"/>
    </location>
</feature>
<feature type="domain" description="Fungal lipase-type" evidence="1">
    <location>
        <begin position="117"/>
        <end position="199"/>
    </location>
</feature>